<feature type="transmembrane region" description="Helical" evidence="2">
    <location>
        <begin position="110"/>
        <end position="134"/>
    </location>
</feature>
<dbReference type="EMBL" id="CAHIKZ030001292">
    <property type="protein sequence ID" value="CAE1258892.1"/>
    <property type="molecule type" value="Genomic_DNA"/>
</dbReference>
<evidence type="ECO:0000313" key="4">
    <source>
        <dbReference type="EMBL" id="CAE1258892.1"/>
    </source>
</evidence>
<dbReference type="AlphaFoldDB" id="A0A812CDE5"/>
<accession>A0A812CDE5</accession>
<proteinExistence type="predicted"/>
<reference evidence="4" key="1">
    <citation type="submission" date="2021-01" db="EMBL/GenBank/DDBJ databases">
        <authorList>
            <person name="Li R."/>
            <person name="Bekaert M."/>
        </authorList>
    </citation>
    <scope>NUCLEOTIDE SEQUENCE</scope>
    <source>
        <strain evidence="4">Farmed</strain>
    </source>
</reference>
<dbReference type="OrthoDB" id="10285251at2759"/>
<name>A0A812CDE5_ACAPH</name>
<organism evidence="4 5">
    <name type="scientific">Acanthosepion pharaonis</name>
    <name type="common">Pharaoh cuttlefish</name>
    <name type="synonym">Sepia pharaonis</name>
    <dbReference type="NCBI Taxonomy" id="158019"/>
    <lineage>
        <taxon>Eukaryota</taxon>
        <taxon>Metazoa</taxon>
        <taxon>Spiralia</taxon>
        <taxon>Lophotrochozoa</taxon>
        <taxon>Mollusca</taxon>
        <taxon>Cephalopoda</taxon>
        <taxon>Coleoidea</taxon>
        <taxon>Decapodiformes</taxon>
        <taxon>Sepiida</taxon>
        <taxon>Sepiina</taxon>
        <taxon>Sepiidae</taxon>
        <taxon>Acanthosepion</taxon>
    </lineage>
</organism>
<feature type="transmembrane region" description="Helical" evidence="2">
    <location>
        <begin position="46"/>
        <end position="69"/>
    </location>
</feature>
<gene>
    <name evidence="4" type="ORF">SPHA_31435</name>
</gene>
<keyword evidence="5" id="KW-1185">Reference proteome</keyword>
<keyword evidence="2" id="KW-0812">Transmembrane</keyword>
<dbReference type="Proteomes" id="UP000597762">
    <property type="component" value="Unassembled WGS sequence"/>
</dbReference>
<keyword evidence="2" id="KW-1133">Transmembrane helix</keyword>
<dbReference type="InterPro" id="IPR018379">
    <property type="entry name" value="BEN_domain"/>
</dbReference>
<protein>
    <recommendedName>
        <fullName evidence="3">BEN domain-containing protein</fullName>
    </recommendedName>
</protein>
<sequence length="341" mass="39191">MQYNLFLYAIPLSDRQSRNRNLVEQRALNHKVIIKMPIENVTPSQLRACTSVFFLVYNITSFGSLFFWLSLPPFFFNPFIFFTFSPSFLLTLPFLYSLSPFPFYIHSPSSFLFTCFLYYSLFLLLSLFACSLSASPFLLLSFFLLNIFINLLIFFYLCISICFPFLNTPAREEELVPGLGVKIPEAELTRIQFNATSANDPAVLVIALLQHFFSDEVLARSTATSCRGKGRAKHSTARPLNQRIMQAIREYATTFAQKINRSLTETQVNRITANKIGTAKMALKRRQEDRNLSLHSPNRNKVKRHSTATDTLNTEDILNFSDEQLNFVIKVEKDEFNQPLS</sequence>
<evidence type="ECO:0000313" key="5">
    <source>
        <dbReference type="Proteomes" id="UP000597762"/>
    </source>
</evidence>
<comment type="caution">
    <text evidence="4">The sequence shown here is derived from an EMBL/GenBank/DDBJ whole genome shotgun (WGS) entry which is preliminary data.</text>
</comment>
<dbReference type="SMART" id="SM01025">
    <property type="entry name" value="BEN"/>
    <property type="match status" value="1"/>
</dbReference>
<feature type="transmembrane region" description="Helical" evidence="2">
    <location>
        <begin position="75"/>
        <end position="98"/>
    </location>
</feature>
<dbReference type="GO" id="GO:0003677">
    <property type="term" value="F:DNA binding"/>
    <property type="evidence" value="ECO:0007669"/>
    <property type="project" value="InterPro"/>
</dbReference>
<evidence type="ECO:0000259" key="3">
    <source>
        <dbReference type="PROSITE" id="PS51457"/>
    </source>
</evidence>
<feature type="region of interest" description="Disordered" evidence="1">
    <location>
        <begin position="288"/>
        <end position="307"/>
    </location>
</feature>
<evidence type="ECO:0000256" key="1">
    <source>
        <dbReference type="SAM" id="MobiDB-lite"/>
    </source>
</evidence>
<dbReference type="Pfam" id="PF10523">
    <property type="entry name" value="BEN"/>
    <property type="match status" value="1"/>
</dbReference>
<dbReference type="Gene3D" id="1.10.10.2590">
    <property type="entry name" value="BEN domain"/>
    <property type="match status" value="1"/>
</dbReference>
<feature type="domain" description="BEN" evidence="3">
    <location>
        <begin position="178"/>
        <end position="283"/>
    </location>
</feature>
<feature type="transmembrane region" description="Helical" evidence="2">
    <location>
        <begin position="140"/>
        <end position="166"/>
    </location>
</feature>
<evidence type="ECO:0000256" key="2">
    <source>
        <dbReference type="SAM" id="Phobius"/>
    </source>
</evidence>
<dbReference type="PROSITE" id="PS51457">
    <property type="entry name" value="BEN"/>
    <property type="match status" value="1"/>
</dbReference>
<keyword evidence="2" id="KW-0472">Membrane</keyword>